<dbReference type="EMBL" id="GL376606">
    <property type="status" value="NOT_ANNOTATED_CDS"/>
    <property type="molecule type" value="Genomic_DNA"/>
</dbReference>
<proteinExistence type="predicted"/>
<keyword evidence="2" id="KW-1185">Reference proteome</keyword>
<dbReference type="HOGENOM" id="CLU_164377_0_0_1"/>
<organism evidence="1 2">
    <name type="scientific">Globisporangium ultimum (strain ATCC 200006 / CBS 805.95 / DAOM BR144)</name>
    <name type="common">Pythium ultimum</name>
    <dbReference type="NCBI Taxonomy" id="431595"/>
    <lineage>
        <taxon>Eukaryota</taxon>
        <taxon>Sar</taxon>
        <taxon>Stramenopiles</taxon>
        <taxon>Oomycota</taxon>
        <taxon>Peronosporomycetes</taxon>
        <taxon>Pythiales</taxon>
        <taxon>Pythiaceae</taxon>
        <taxon>Globisporangium</taxon>
    </lineage>
</organism>
<reference evidence="1" key="3">
    <citation type="submission" date="2015-02" db="UniProtKB">
        <authorList>
            <consortium name="EnsemblProtists"/>
        </authorList>
    </citation>
    <scope>IDENTIFICATION</scope>
    <source>
        <strain evidence="1">DAOM BR144</strain>
    </source>
</reference>
<accession>K3X1K8</accession>
<evidence type="ECO:0000313" key="1">
    <source>
        <dbReference type="EnsemblProtists" id="PYU1_T011107"/>
    </source>
</evidence>
<protein>
    <submittedName>
        <fullName evidence="1">Uncharacterized protein</fullName>
    </submittedName>
</protein>
<dbReference type="eggNOG" id="ENOG502SWNI">
    <property type="taxonomic scope" value="Eukaryota"/>
</dbReference>
<dbReference type="InParanoid" id="K3X1K8"/>
<sequence>MLARVVRSAAPLQAARSIHSSTTAAKALQVPVAAAASVPAPHVVSSGELAWCEIYGIDYEQQIQEALDEAPLLVSNMARAAIPSTVLKTAAAAKPSAAATTATSASAAAKGDIWNVVFGASTA</sequence>
<dbReference type="VEuPathDB" id="FungiDB:PYU1_G011083"/>
<reference evidence="2" key="2">
    <citation type="submission" date="2010-04" db="EMBL/GenBank/DDBJ databases">
        <authorList>
            <person name="Buell R."/>
            <person name="Hamilton J."/>
            <person name="Hostetler J."/>
        </authorList>
    </citation>
    <scope>NUCLEOTIDE SEQUENCE [LARGE SCALE GENOMIC DNA]</scope>
    <source>
        <strain evidence="2">DAOM:BR144</strain>
    </source>
</reference>
<name>K3X1K8_GLOUD</name>
<dbReference type="Proteomes" id="UP000019132">
    <property type="component" value="Unassembled WGS sequence"/>
</dbReference>
<dbReference type="AlphaFoldDB" id="K3X1K8"/>
<reference evidence="2" key="1">
    <citation type="journal article" date="2010" name="Genome Biol.">
        <title>Genome sequence of the necrotrophic plant pathogen Pythium ultimum reveals original pathogenicity mechanisms and effector repertoire.</title>
        <authorList>
            <person name="Levesque C.A."/>
            <person name="Brouwer H."/>
            <person name="Cano L."/>
            <person name="Hamilton J.P."/>
            <person name="Holt C."/>
            <person name="Huitema E."/>
            <person name="Raffaele S."/>
            <person name="Robideau G.P."/>
            <person name="Thines M."/>
            <person name="Win J."/>
            <person name="Zerillo M.M."/>
            <person name="Beakes G.W."/>
            <person name="Boore J.L."/>
            <person name="Busam D."/>
            <person name="Dumas B."/>
            <person name="Ferriera S."/>
            <person name="Fuerstenberg S.I."/>
            <person name="Gachon C.M."/>
            <person name="Gaulin E."/>
            <person name="Govers F."/>
            <person name="Grenville-Briggs L."/>
            <person name="Horner N."/>
            <person name="Hostetler J."/>
            <person name="Jiang R.H."/>
            <person name="Johnson J."/>
            <person name="Krajaejun T."/>
            <person name="Lin H."/>
            <person name="Meijer H.J."/>
            <person name="Moore B."/>
            <person name="Morris P."/>
            <person name="Phuntmart V."/>
            <person name="Puiu D."/>
            <person name="Shetty J."/>
            <person name="Stajich J.E."/>
            <person name="Tripathy S."/>
            <person name="Wawra S."/>
            <person name="van West P."/>
            <person name="Whitty B.R."/>
            <person name="Coutinho P.M."/>
            <person name="Henrissat B."/>
            <person name="Martin F."/>
            <person name="Thomas P.D."/>
            <person name="Tyler B.M."/>
            <person name="De Vries R.P."/>
            <person name="Kamoun S."/>
            <person name="Yandell M."/>
            <person name="Tisserat N."/>
            <person name="Buell C.R."/>
        </authorList>
    </citation>
    <scope>NUCLEOTIDE SEQUENCE</scope>
    <source>
        <strain evidence="2">DAOM:BR144</strain>
    </source>
</reference>
<dbReference type="EnsemblProtists" id="PYU1_T011107">
    <property type="protein sequence ID" value="PYU1_T011107"/>
    <property type="gene ID" value="PYU1_G011083"/>
</dbReference>
<evidence type="ECO:0000313" key="2">
    <source>
        <dbReference type="Proteomes" id="UP000019132"/>
    </source>
</evidence>